<dbReference type="Proteomes" id="UP000578449">
    <property type="component" value="Unassembled WGS sequence"/>
</dbReference>
<keyword evidence="3" id="KW-0804">Transcription</keyword>
<keyword evidence="7" id="KW-1185">Reference proteome</keyword>
<dbReference type="InterPro" id="IPR036388">
    <property type="entry name" value="WH-like_DNA-bd_sf"/>
</dbReference>
<protein>
    <recommendedName>
        <fullName evidence="5">HTH luxR-type domain-containing protein</fullName>
    </recommendedName>
</protein>
<evidence type="ECO:0000256" key="3">
    <source>
        <dbReference type="ARBA" id="ARBA00023163"/>
    </source>
</evidence>
<dbReference type="PANTHER" id="PTHR44688">
    <property type="entry name" value="DNA-BINDING TRANSCRIPTIONAL ACTIVATOR DEVR_DOSR"/>
    <property type="match status" value="1"/>
</dbReference>
<dbReference type="CDD" id="cd06170">
    <property type="entry name" value="LuxR_C_like"/>
    <property type="match status" value="1"/>
</dbReference>
<evidence type="ECO:0000313" key="7">
    <source>
        <dbReference type="Proteomes" id="UP000578449"/>
    </source>
</evidence>
<evidence type="ECO:0000256" key="4">
    <source>
        <dbReference type="SAM" id="MobiDB-lite"/>
    </source>
</evidence>
<sequence length="297" mass="32498">MRSSRRGPGIALGRGEHEETRRLMADLRTLATGIRLTRWGAAALAQNMIAWGHAEGDMDGALDATEEALDRFAPMTTPWYLWPILLAGMRVCADVEPRAAARGRGGRRERVSAVRERLLEVAGPLATPGRFYRARRVAFEAEAAGRHDVAMWDAAVTTWEEAGEPHHLAYALLRAAEASGRAGDREAAGARLRRAGELAASLRAAPLLEEIERMARRVRMPVGTDAEQERFGLTPREFEVLRLVAAGRSNRELAQELFISVKTASVHVSNIPGQARRRHPWRGGGPGAPPPPLRPIG</sequence>
<proteinExistence type="predicted"/>
<dbReference type="GO" id="GO:0006355">
    <property type="term" value="P:regulation of DNA-templated transcription"/>
    <property type="evidence" value="ECO:0007669"/>
    <property type="project" value="InterPro"/>
</dbReference>
<dbReference type="Pfam" id="PF00196">
    <property type="entry name" value="GerE"/>
    <property type="match status" value="1"/>
</dbReference>
<accession>A0A840PNP3</accession>
<gene>
    <name evidence="6" type="ORF">HNP84_007397</name>
</gene>
<dbReference type="RefSeq" id="WP_281396394.1">
    <property type="nucleotide sequence ID" value="NZ_BAABIX010000038.1"/>
</dbReference>
<dbReference type="SMART" id="SM00421">
    <property type="entry name" value="HTH_LUXR"/>
    <property type="match status" value="1"/>
</dbReference>
<evidence type="ECO:0000313" key="6">
    <source>
        <dbReference type="EMBL" id="MBB5137645.1"/>
    </source>
</evidence>
<dbReference type="PRINTS" id="PR00038">
    <property type="entry name" value="HTHLUXR"/>
</dbReference>
<dbReference type="InterPro" id="IPR016032">
    <property type="entry name" value="Sig_transdc_resp-reg_C-effctor"/>
</dbReference>
<evidence type="ECO:0000259" key="5">
    <source>
        <dbReference type="SMART" id="SM00421"/>
    </source>
</evidence>
<evidence type="ECO:0000256" key="2">
    <source>
        <dbReference type="ARBA" id="ARBA00023125"/>
    </source>
</evidence>
<dbReference type="PANTHER" id="PTHR44688:SF16">
    <property type="entry name" value="DNA-BINDING TRANSCRIPTIONAL ACTIVATOR DEVR_DOSR"/>
    <property type="match status" value="1"/>
</dbReference>
<organism evidence="6 7">
    <name type="scientific">Thermocatellispora tengchongensis</name>
    <dbReference type="NCBI Taxonomy" id="1073253"/>
    <lineage>
        <taxon>Bacteria</taxon>
        <taxon>Bacillati</taxon>
        <taxon>Actinomycetota</taxon>
        <taxon>Actinomycetes</taxon>
        <taxon>Streptosporangiales</taxon>
        <taxon>Streptosporangiaceae</taxon>
        <taxon>Thermocatellispora</taxon>
    </lineage>
</organism>
<dbReference type="Gene3D" id="1.10.10.10">
    <property type="entry name" value="Winged helix-like DNA-binding domain superfamily/Winged helix DNA-binding domain"/>
    <property type="match status" value="1"/>
</dbReference>
<evidence type="ECO:0000256" key="1">
    <source>
        <dbReference type="ARBA" id="ARBA00023015"/>
    </source>
</evidence>
<reference evidence="6 7" key="1">
    <citation type="submission" date="2020-08" db="EMBL/GenBank/DDBJ databases">
        <title>Genomic Encyclopedia of Type Strains, Phase IV (KMG-IV): sequencing the most valuable type-strain genomes for metagenomic binning, comparative biology and taxonomic classification.</title>
        <authorList>
            <person name="Goeker M."/>
        </authorList>
    </citation>
    <scope>NUCLEOTIDE SEQUENCE [LARGE SCALE GENOMIC DNA]</scope>
    <source>
        <strain evidence="6 7">DSM 45615</strain>
    </source>
</reference>
<feature type="compositionally biased region" description="Pro residues" evidence="4">
    <location>
        <begin position="287"/>
        <end position="297"/>
    </location>
</feature>
<feature type="region of interest" description="Disordered" evidence="4">
    <location>
        <begin position="272"/>
        <end position="297"/>
    </location>
</feature>
<feature type="domain" description="HTH luxR-type" evidence="5">
    <location>
        <begin position="230"/>
        <end position="284"/>
    </location>
</feature>
<name>A0A840PNP3_9ACTN</name>
<comment type="caution">
    <text evidence="6">The sequence shown here is derived from an EMBL/GenBank/DDBJ whole genome shotgun (WGS) entry which is preliminary data.</text>
</comment>
<dbReference type="InterPro" id="IPR000792">
    <property type="entry name" value="Tscrpt_reg_LuxR_C"/>
</dbReference>
<dbReference type="SUPFAM" id="SSF46894">
    <property type="entry name" value="C-terminal effector domain of the bipartite response regulators"/>
    <property type="match status" value="1"/>
</dbReference>
<dbReference type="AlphaFoldDB" id="A0A840PNP3"/>
<keyword evidence="1" id="KW-0805">Transcription regulation</keyword>
<dbReference type="GO" id="GO:0003677">
    <property type="term" value="F:DNA binding"/>
    <property type="evidence" value="ECO:0007669"/>
    <property type="project" value="UniProtKB-KW"/>
</dbReference>
<dbReference type="EMBL" id="JACHGN010000019">
    <property type="protein sequence ID" value="MBB5137645.1"/>
    <property type="molecule type" value="Genomic_DNA"/>
</dbReference>
<keyword evidence="2" id="KW-0238">DNA-binding</keyword>